<dbReference type="VEuPathDB" id="FungiDB:FMAN_02056"/>
<dbReference type="Pfam" id="PF03435">
    <property type="entry name" value="Sacchrp_dh_NADP"/>
    <property type="match status" value="1"/>
</dbReference>
<evidence type="ECO:0000256" key="2">
    <source>
        <dbReference type="SAM" id="Phobius"/>
    </source>
</evidence>
<dbReference type="EMBL" id="FCQH01000001">
    <property type="protein sequence ID" value="CVK85146.1"/>
    <property type="molecule type" value="Genomic_DNA"/>
</dbReference>
<feature type="domain" description="Saccharopine dehydrogenase NADP binding" evidence="3">
    <location>
        <begin position="8"/>
        <end position="139"/>
    </location>
</feature>
<accession>A0A1L7SPM9</accession>
<dbReference type="GO" id="GO:0005739">
    <property type="term" value="C:mitochondrion"/>
    <property type="evidence" value="ECO:0007669"/>
    <property type="project" value="TreeGrafter"/>
</dbReference>
<comment type="similarity">
    <text evidence="1">Belongs to the saccharopine dehydrogenase family.</text>
</comment>
<dbReference type="PANTHER" id="PTHR12286">
    <property type="entry name" value="SACCHAROPINE DEHYDROGENASE-LIKE OXIDOREDUCTASE"/>
    <property type="match status" value="1"/>
</dbReference>
<proteinExistence type="inferred from homology"/>
<dbReference type="GO" id="GO:0009247">
    <property type="term" value="P:glycolipid biosynthetic process"/>
    <property type="evidence" value="ECO:0007669"/>
    <property type="project" value="TreeGrafter"/>
</dbReference>
<dbReference type="Proteomes" id="UP000184255">
    <property type="component" value="Unassembled WGS sequence"/>
</dbReference>
<dbReference type="InterPro" id="IPR036291">
    <property type="entry name" value="NAD(P)-bd_dom_sf"/>
</dbReference>
<dbReference type="InterPro" id="IPR005097">
    <property type="entry name" value="Sacchrp_dh_NADP-bd"/>
</dbReference>
<evidence type="ECO:0000313" key="5">
    <source>
        <dbReference type="Proteomes" id="UP000184255"/>
    </source>
</evidence>
<reference evidence="5" key="1">
    <citation type="journal article" date="2016" name="Genome Biol. Evol.">
        <title>Comparative 'omics' of the Fusarium fujikuroi species complex highlights differences in genetic potential and metabolite synthesis.</title>
        <authorList>
            <person name="Niehaus E.-M."/>
            <person name="Muensterkoetter M."/>
            <person name="Proctor R.H."/>
            <person name="Brown D.W."/>
            <person name="Sharon A."/>
            <person name="Idan Y."/>
            <person name="Oren-Young L."/>
            <person name="Sieber C.M."/>
            <person name="Novak O."/>
            <person name="Pencik A."/>
            <person name="Tarkowska D."/>
            <person name="Hromadova K."/>
            <person name="Freeman S."/>
            <person name="Maymon M."/>
            <person name="Elazar M."/>
            <person name="Youssef S.A."/>
            <person name="El-Shabrawy E.S.M."/>
            <person name="Shalaby A.B.A."/>
            <person name="Houterman P."/>
            <person name="Brock N.L."/>
            <person name="Burkhardt I."/>
            <person name="Tsavkelova E.A."/>
            <person name="Dickschat J.S."/>
            <person name="Galuszka P."/>
            <person name="Gueldener U."/>
            <person name="Tudzynski B."/>
        </authorList>
    </citation>
    <scope>NUCLEOTIDE SEQUENCE [LARGE SCALE GENOMIC DNA]</scope>
    <source>
        <strain evidence="5">MRC7560</strain>
    </source>
</reference>
<protein>
    <recommendedName>
        <fullName evidence="3">Saccharopine dehydrogenase NADP binding domain-containing protein</fullName>
    </recommendedName>
</protein>
<gene>
    <name evidence="4" type="ORF">FMAN_02056</name>
</gene>
<feature type="transmembrane region" description="Helical" evidence="2">
    <location>
        <begin position="275"/>
        <end position="297"/>
    </location>
</feature>
<evidence type="ECO:0000259" key="3">
    <source>
        <dbReference type="Pfam" id="PF03435"/>
    </source>
</evidence>
<evidence type="ECO:0000256" key="1">
    <source>
        <dbReference type="ARBA" id="ARBA00038048"/>
    </source>
</evidence>
<organism evidence="4 5">
    <name type="scientific">Fusarium mangiferae</name>
    <name type="common">Mango malformation disease fungus</name>
    <dbReference type="NCBI Taxonomy" id="192010"/>
    <lineage>
        <taxon>Eukaryota</taxon>
        <taxon>Fungi</taxon>
        <taxon>Dikarya</taxon>
        <taxon>Ascomycota</taxon>
        <taxon>Pezizomycotina</taxon>
        <taxon>Sordariomycetes</taxon>
        <taxon>Hypocreomycetidae</taxon>
        <taxon>Hypocreales</taxon>
        <taxon>Nectriaceae</taxon>
        <taxon>Fusarium</taxon>
        <taxon>Fusarium fujikuroi species complex</taxon>
    </lineage>
</organism>
<dbReference type="AlphaFoldDB" id="A0A1L7SPM9"/>
<sequence length="406" mass="44241">MSTRPHEITILGATGWTATICAEHIAKTFPTNTKWCIAGRSAAKLEDLRQELRAINPDRLEPDNYVIPQLDSEGLNPLVRDTEVLVNGIGPYHRHGTPTVEACARNGTHYVDFSTETAWIAQMIRDFHEVAKDSGAIIIPAISGSSAPSDLVAWLIARHLREKSLPAESEIVCSGKLNMLGMQGGSLHTVLDVAETYGINGWLTSDTSVLVPDPKHVVKKSQGFLGHRYDQHLGHLATSFVAWGNESVVQRSAALNPKIYGQKFVFKEYSPDTGLISALLMHIVIKLGIFLLALPWFRSFVRGKSFDPGSGPDRDERRKIESAEWKAVGYVTGNKELVALAKFSYKGALVDMAAILAVEAAASINQMDKNGTTGAGLLTPSTLGITFVDRLRAVGFDLMVEGLESH</sequence>
<dbReference type="InterPro" id="IPR051276">
    <property type="entry name" value="Saccharopine_DH-like_oxidrdct"/>
</dbReference>
<keyword evidence="2" id="KW-0812">Transmembrane</keyword>
<keyword evidence="5" id="KW-1185">Reference proteome</keyword>
<keyword evidence="2" id="KW-0472">Membrane</keyword>
<dbReference type="RefSeq" id="XP_041677414.1">
    <property type="nucleotide sequence ID" value="XM_041826033.1"/>
</dbReference>
<evidence type="ECO:0000313" key="4">
    <source>
        <dbReference type="EMBL" id="CVK85146.1"/>
    </source>
</evidence>
<dbReference type="PANTHER" id="PTHR12286:SF5">
    <property type="entry name" value="SACCHAROPINE DEHYDROGENASE-LIKE OXIDOREDUCTASE"/>
    <property type="match status" value="1"/>
</dbReference>
<dbReference type="GO" id="GO:0005886">
    <property type="term" value="C:plasma membrane"/>
    <property type="evidence" value="ECO:0007669"/>
    <property type="project" value="TreeGrafter"/>
</dbReference>
<dbReference type="Gene3D" id="3.40.50.720">
    <property type="entry name" value="NAD(P)-binding Rossmann-like Domain"/>
    <property type="match status" value="1"/>
</dbReference>
<dbReference type="GeneID" id="65081328"/>
<name>A0A1L7SPM9_FUSMA</name>
<dbReference type="GO" id="GO:0005811">
    <property type="term" value="C:lipid droplet"/>
    <property type="evidence" value="ECO:0007669"/>
    <property type="project" value="TreeGrafter"/>
</dbReference>
<keyword evidence="2" id="KW-1133">Transmembrane helix</keyword>
<comment type="caution">
    <text evidence="4">The sequence shown here is derived from an EMBL/GenBank/DDBJ whole genome shotgun (WGS) entry which is preliminary data.</text>
</comment>
<dbReference type="SUPFAM" id="SSF51735">
    <property type="entry name" value="NAD(P)-binding Rossmann-fold domains"/>
    <property type="match status" value="1"/>
</dbReference>